<dbReference type="PANTHER" id="PTHR34047">
    <property type="entry name" value="NUCLEAR INTRON MATURASE 1, MITOCHONDRIAL-RELATED"/>
    <property type="match status" value="1"/>
</dbReference>
<evidence type="ECO:0000256" key="5">
    <source>
        <dbReference type="ARBA" id="ARBA00022842"/>
    </source>
</evidence>
<dbReference type="PANTHER" id="PTHR34047:SF7">
    <property type="entry name" value="RNA-DIRECTED DNA POLYMERASE"/>
    <property type="match status" value="1"/>
</dbReference>
<keyword evidence="12" id="KW-1185">Reference proteome</keyword>
<dbReference type="Proteomes" id="UP000256913">
    <property type="component" value="Unassembled WGS sequence"/>
</dbReference>
<comment type="caution">
    <text evidence="11">The sequence shown here is derived from an EMBL/GenBank/DDBJ whole genome shotgun (WGS) entry which is preliminary data.</text>
</comment>
<keyword evidence="3" id="KW-0548">Nucleotidyltransferase</keyword>
<evidence type="ECO:0000256" key="9">
    <source>
        <dbReference type="ARBA" id="ARBA00048173"/>
    </source>
</evidence>
<keyword evidence="4" id="KW-0479">Metal-binding</keyword>
<protein>
    <recommendedName>
        <fullName evidence="1">RNA-directed DNA polymerase</fullName>
        <ecNumber evidence="1">2.7.7.49</ecNumber>
    </recommendedName>
</protein>
<proteinExistence type="inferred from homology"/>
<evidence type="ECO:0000256" key="7">
    <source>
        <dbReference type="ARBA" id="ARBA00023118"/>
    </source>
</evidence>
<name>A0A3D9ZSI2_9ACTN</name>
<evidence type="ECO:0000256" key="8">
    <source>
        <dbReference type="ARBA" id="ARBA00034120"/>
    </source>
</evidence>
<evidence type="ECO:0000313" key="12">
    <source>
        <dbReference type="Proteomes" id="UP000256913"/>
    </source>
</evidence>
<dbReference type="InterPro" id="IPR051083">
    <property type="entry name" value="GrpII_Intron_Splice-Mob/Def"/>
</dbReference>
<dbReference type="RefSeq" id="WP_203784248.1">
    <property type="nucleotide sequence ID" value="NZ_BONB01000067.1"/>
</dbReference>
<reference evidence="11 12" key="1">
    <citation type="submission" date="2018-08" db="EMBL/GenBank/DDBJ databases">
        <title>Sequencing the genomes of 1000 actinobacteria strains.</title>
        <authorList>
            <person name="Klenk H.-P."/>
        </authorList>
    </citation>
    <scope>NUCLEOTIDE SEQUENCE [LARGE SCALE GENOMIC DNA]</scope>
    <source>
        <strain evidence="11 12">DSM 44099</strain>
    </source>
</reference>
<gene>
    <name evidence="11" type="ORF">DFJ67_5603</name>
</gene>
<dbReference type="GO" id="GO:0051607">
    <property type="term" value="P:defense response to virus"/>
    <property type="evidence" value="ECO:0007669"/>
    <property type="project" value="UniProtKB-KW"/>
</dbReference>
<keyword evidence="2" id="KW-0808">Transferase</keyword>
<comment type="similarity">
    <text evidence="8">Belongs to the bacterial reverse transcriptase family.</text>
</comment>
<keyword evidence="6 11" id="KW-0695">RNA-directed DNA polymerase</keyword>
<comment type="catalytic activity">
    <reaction evidence="9">
        <text>DNA(n) + a 2'-deoxyribonucleoside 5'-triphosphate = DNA(n+1) + diphosphate</text>
        <dbReference type="Rhea" id="RHEA:22508"/>
        <dbReference type="Rhea" id="RHEA-COMP:17339"/>
        <dbReference type="Rhea" id="RHEA-COMP:17340"/>
        <dbReference type="ChEBI" id="CHEBI:33019"/>
        <dbReference type="ChEBI" id="CHEBI:61560"/>
        <dbReference type="ChEBI" id="CHEBI:173112"/>
        <dbReference type="EC" id="2.7.7.49"/>
    </reaction>
</comment>
<dbReference type="GO" id="GO:0003964">
    <property type="term" value="F:RNA-directed DNA polymerase activity"/>
    <property type="evidence" value="ECO:0007669"/>
    <property type="project" value="UniProtKB-KW"/>
</dbReference>
<dbReference type="EC" id="2.7.7.49" evidence="1"/>
<evidence type="ECO:0000256" key="2">
    <source>
        <dbReference type="ARBA" id="ARBA00022679"/>
    </source>
</evidence>
<keyword evidence="7" id="KW-0051">Antiviral defense</keyword>
<evidence type="ECO:0000256" key="6">
    <source>
        <dbReference type="ARBA" id="ARBA00022918"/>
    </source>
</evidence>
<evidence type="ECO:0000259" key="10">
    <source>
        <dbReference type="PROSITE" id="PS50878"/>
    </source>
</evidence>
<dbReference type="GO" id="GO:0003723">
    <property type="term" value="F:RNA binding"/>
    <property type="evidence" value="ECO:0007669"/>
    <property type="project" value="InterPro"/>
</dbReference>
<dbReference type="Pfam" id="PF00078">
    <property type="entry name" value="RVT_1"/>
    <property type="match status" value="1"/>
</dbReference>
<feature type="domain" description="Reverse transcriptase" evidence="10">
    <location>
        <begin position="134"/>
        <end position="360"/>
    </location>
</feature>
<accession>A0A3D9ZSI2</accession>
<dbReference type="SUPFAM" id="SSF56672">
    <property type="entry name" value="DNA/RNA polymerases"/>
    <property type="match status" value="1"/>
</dbReference>
<dbReference type="InterPro" id="IPR043502">
    <property type="entry name" value="DNA/RNA_pol_sf"/>
</dbReference>
<evidence type="ECO:0000256" key="1">
    <source>
        <dbReference type="ARBA" id="ARBA00012493"/>
    </source>
</evidence>
<evidence type="ECO:0000313" key="11">
    <source>
        <dbReference type="EMBL" id="REF99564.1"/>
    </source>
</evidence>
<dbReference type="PRINTS" id="PR00866">
    <property type="entry name" value="RNADNAPOLMS"/>
</dbReference>
<dbReference type="CDD" id="cd03487">
    <property type="entry name" value="RT_Bac_retron_II"/>
    <property type="match status" value="1"/>
</dbReference>
<dbReference type="AlphaFoldDB" id="A0A3D9ZSI2"/>
<dbReference type="InterPro" id="IPR000123">
    <property type="entry name" value="Reverse_transcriptase_msDNA"/>
</dbReference>
<dbReference type="PROSITE" id="PS50878">
    <property type="entry name" value="RT_POL"/>
    <property type="match status" value="1"/>
</dbReference>
<evidence type="ECO:0000256" key="4">
    <source>
        <dbReference type="ARBA" id="ARBA00022723"/>
    </source>
</evidence>
<keyword evidence="5" id="KW-0460">Magnesium</keyword>
<dbReference type="EMBL" id="QUMQ01000001">
    <property type="protein sequence ID" value="REF99564.1"/>
    <property type="molecule type" value="Genomic_DNA"/>
</dbReference>
<sequence>MTSARSLAVALADAFLADGEWRRPALADRGGLVLGVRRRWLVPVADAVLTAYPRRPSDRPRELAAFVAGLEPLREAVRRPILISSRQVVATRTITHRWHTPVLDHLGDLAAQLGLSIEHLDWYADRRAMNRRAADPRLHHYRYRWAGTRLIEAPKPRLRDLQRRLLTDVFGRIPVHDAAHGFVPSRSASTFATAHSGQPIVVRVDLLAFFATVTAARVYGLLRTAGYPEPVAHALTGICTIRTPANVLRMAPPHLIERPARIAALRAGHLPQGAPTSPVLANLCAFRLDRRLTGLAGAFGVSYRRYADDLAFSGGISGQRLDDLLVAVADVVRDEGFRVHPTKTRIRGRGDRQLLAGLVVNERPAVPRDEYDRLRAILHNAARTGLAAQNRGGHPAFAEHLAGRVAWVGRASPHRAAKLASLLDAALATAANPAHPHQRDIVDM</sequence>
<organism evidence="11 12">
    <name type="scientific">Asanoa ferruginea</name>
    <dbReference type="NCBI Taxonomy" id="53367"/>
    <lineage>
        <taxon>Bacteria</taxon>
        <taxon>Bacillati</taxon>
        <taxon>Actinomycetota</taxon>
        <taxon>Actinomycetes</taxon>
        <taxon>Micromonosporales</taxon>
        <taxon>Micromonosporaceae</taxon>
        <taxon>Asanoa</taxon>
    </lineage>
</organism>
<dbReference type="GO" id="GO:0046872">
    <property type="term" value="F:metal ion binding"/>
    <property type="evidence" value="ECO:0007669"/>
    <property type="project" value="UniProtKB-KW"/>
</dbReference>
<dbReference type="InterPro" id="IPR000477">
    <property type="entry name" value="RT_dom"/>
</dbReference>
<evidence type="ECO:0000256" key="3">
    <source>
        <dbReference type="ARBA" id="ARBA00022695"/>
    </source>
</evidence>